<keyword evidence="5" id="KW-1015">Disulfide bond</keyword>
<dbReference type="SUPFAM" id="SSF50022">
    <property type="entry name" value="ISP domain"/>
    <property type="match status" value="1"/>
</dbReference>
<keyword evidence="4" id="KW-0411">Iron-sulfur</keyword>
<dbReference type="GO" id="GO:0051537">
    <property type="term" value="F:2 iron, 2 sulfur cluster binding"/>
    <property type="evidence" value="ECO:0007669"/>
    <property type="project" value="UniProtKB-KW"/>
</dbReference>
<dbReference type="EMBL" id="CAGS01000181">
    <property type="protein sequence ID" value="CCF83706.1"/>
    <property type="molecule type" value="Genomic_DNA"/>
</dbReference>
<dbReference type="InterPro" id="IPR017941">
    <property type="entry name" value="Rieske_2Fe-2S"/>
</dbReference>
<organism evidence="8 9">
    <name type="scientific">Nitrolancea hollandica Lb</name>
    <dbReference type="NCBI Taxonomy" id="1129897"/>
    <lineage>
        <taxon>Bacteria</taxon>
        <taxon>Pseudomonadati</taxon>
        <taxon>Thermomicrobiota</taxon>
        <taxon>Thermomicrobia</taxon>
        <taxon>Sphaerobacterales</taxon>
        <taxon>Sphaerobacterineae</taxon>
        <taxon>Sphaerobacteraceae</taxon>
        <taxon>Nitrolancea</taxon>
    </lineage>
</organism>
<keyword evidence="9" id="KW-1185">Reference proteome</keyword>
<dbReference type="InterPro" id="IPR005805">
    <property type="entry name" value="Rieske_Fe-S_prot_C"/>
</dbReference>
<dbReference type="PROSITE" id="PS51296">
    <property type="entry name" value="RIESKE"/>
    <property type="match status" value="1"/>
</dbReference>
<keyword evidence="6" id="KW-0472">Membrane</keyword>
<dbReference type="InterPro" id="IPR036922">
    <property type="entry name" value="Rieske_2Fe-2S_sf"/>
</dbReference>
<keyword evidence="1" id="KW-0001">2Fe-2S</keyword>
<dbReference type="PANTHER" id="PTHR21496:SF23">
    <property type="entry name" value="3-PHENYLPROPIONATE_CINNAMIC ACID DIOXYGENASE FERREDOXIN SUBUNIT"/>
    <property type="match status" value="1"/>
</dbReference>
<dbReference type="Pfam" id="PF09990">
    <property type="entry name" value="DUF2231"/>
    <property type="match status" value="1"/>
</dbReference>
<name>I4EG94_9BACT</name>
<keyword evidence="6" id="KW-1133">Transmembrane helix</keyword>
<evidence type="ECO:0000256" key="2">
    <source>
        <dbReference type="ARBA" id="ARBA00022723"/>
    </source>
</evidence>
<evidence type="ECO:0000313" key="9">
    <source>
        <dbReference type="Proteomes" id="UP000004221"/>
    </source>
</evidence>
<sequence>MVLRPAVEIIARQSWLDPVAEKVRNVAMTVYDAAGLPVDDLLYGTWLGHPLHPVLTDVAIGGWVSALGLDLLEAATGRREFAPGADAAVVLGLAGALGSAVSGLNDWRWTTAFERARRVGVGHASINVTATTLYVASLCLRRKGSRSAGRWTGIVGFSVLMLGAYLGGDLVYGQRIGVDHAVIEAPPTGFVPVLAEDKLPEKTPTLAKAGDVPVLLVRYDEQIYALLDTCAHLGCSLASGHLEDRSIVCPCHGSRFSLDGRLLNGPATFPEPHFDVRVQNGQIEVRVPPEA</sequence>
<dbReference type="RefSeq" id="WP_008477241.1">
    <property type="nucleotide sequence ID" value="NZ_CAGS01000181.1"/>
</dbReference>
<keyword evidence="3" id="KW-0408">Iron</keyword>
<evidence type="ECO:0000256" key="1">
    <source>
        <dbReference type="ARBA" id="ARBA00022714"/>
    </source>
</evidence>
<dbReference type="InterPro" id="IPR019251">
    <property type="entry name" value="DUF2231_TM"/>
</dbReference>
<keyword evidence="2" id="KW-0479">Metal-binding</keyword>
<feature type="transmembrane region" description="Helical" evidence="6">
    <location>
        <begin position="151"/>
        <end position="168"/>
    </location>
</feature>
<dbReference type="GO" id="GO:0016020">
    <property type="term" value="C:membrane"/>
    <property type="evidence" value="ECO:0007669"/>
    <property type="project" value="InterPro"/>
</dbReference>
<evidence type="ECO:0000259" key="7">
    <source>
        <dbReference type="PROSITE" id="PS51296"/>
    </source>
</evidence>
<proteinExistence type="predicted"/>
<reference evidence="8 9" key="1">
    <citation type="journal article" date="2012" name="ISME J.">
        <title>Nitrification expanded: discovery, physiology and genomics of a nitrite-oxidizing bacterium from the phylum Chloroflexi.</title>
        <authorList>
            <person name="Sorokin D.Y."/>
            <person name="Lucker S."/>
            <person name="Vejmelkova D."/>
            <person name="Kostrikina N.A."/>
            <person name="Kleerebezem R."/>
            <person name="Rijpstra W.I."/>
            <person name="Damste J.S."/>
            <person name="Le Paslier D."/>
            <person name="Muyzer G."/>
            <person name="Wagner M."/>
            <person name="van Loosdrecht M.C."/>
            <person name="Daims H."/>
        </authorList>
    </citation>
    <scope>NUCLEOTIDE SEQUENCE [LARGE SCALE GENOMIC DNA]</scope>
    <source>
        <strain evidence="9">none</strain>
    </source>
</reference>
<feature type="domain" description="Rieske" evidence="7">
    <location>
        <begin position="191"/>
        <end position="285"/>
    </location>
</feature>
<keyword evidence="6" id="KW-0812">Transmembrane</keyword>
<dbReference type="Proteomes" id="UP000004221">
    <property type="component" value="Unassembled WGS sequence"/>
</dbReference>
<dbReference type="Pfam" id="PF00355">
    <property type="entry name" value="Rieske"/>
    <property type="match status" value="1"/>
</dbReference>
<dbReference type="Gene3D" id="2.102.10.10">
    <property type="entry name" value="Rieske [2Fe-2S] iron-sulphur domain"/>
    <property type="match status" value="1"/>
</dbReference>
<dbReference type="GO" id="GO:0046872">
    <property type="term" value="F:metal ion binding"/>
    <property type="evidence" value="ECO:0007669"/>
    <property type="project" value="UniProtKB-KW"/>
</dbReference>
<comment type="caution">
    <text evidence="8">The sequence shown here is derived from an EMBL/GenBank/DDBJ whole genome shotgun (WGS) entry which is preliminary data.</text>
</comment>
<dbReference type="CDD" id="cd03467">
    <property type="entry name" value="Rieske"/>
    <property type="match status" value="1"/>
</dbReference>
<evidence type="ECO:0000313" key="8">
    <source>
        <dbReference type="EMBL" id="CCF83706.1"/>
    </source>
</evidence>
<dbReference type="AlphaFoldDB" id="I4EG94"/>
<accession>I4EG94</accession>
<gene>
    <name evidence="8" type="ORF">NITHO_2610018</name>
</gene>
<dbReference type="PANTHER" id="PTHR21496">
    <property type="entry name" value="FERREDOXIN-RELATED"/>
    <property type="match status" value="1"/>
</dbReference>
<evidence type="ECO:0000256" key="6">
    <source>
        <dbReference type="SAM" id="Phobius"/>
    </source>
</evidence>
<evidence type="ECO:0000256" key="5">
    <source>
        <dbReference type="ARBA" id="ARBA00023157"/>
    </source>
</evidence>
<dbReference type="PRINTS" id="PR00162">
    <property type="entry name" value="RIESKE"/>
</dbReference>
<evidence type="ECO:0000256" key="4">
    <source>
        <dbReference type="ARBA" id="ARBA00023014"/>
    </source>
</evidence>
<protein>
    <submittedName>
        <fullName evidence="8">Rieske (2Fe-2S) domain protein</fullName>
    </submittedName>
</protein>
<dbReference type="OrthoDB" id="147178at2"/>
<evidence type="ECO:0000256" key="3">
    <source>
        <dbReference type="ARBA" id="ARBA00023004"/>
    </source>
</evidence>